<protein>
    <submittedName>
        <fullName evidence="2">T9SS type A sorting domain-containing protein</fullName>
    </submittedName>
</protein>
<dbReference type="Proteomes" id="UP000808349">
    <property type="component" value="Unassembled WGS sequence"/>
</dbReference>
<gene>
    <name evidence="2" type="ORF">IPO85_07675</name>
</gene>
<evidence type="ECO:0000259" key="1">
    <source>
        <dbReference type="Pfam" id="PF18962"/>
    </source>
</evidence>
<proteinExistence type="predicted"/>
<comment type="caution">
    <text evidence="2">The sequence shown here is derived from an EMBL/GenBank/DDBJ whole genome shotgun (WGS) entry which is preliminary data.</text>
</comment>
<name>A0A9D7S7V0_9BACT</name>
<feature type="domain" description="Secretion system C-terminal sorting" evidence="1">
    <location>
        <begin position="357"/>
        <end position="421"/>
    </location>
</feature>
<dbReference type="Gene3D" id="2.130.10.10">
    <property type="entry name" value="YVTN repeat-like/Quinoprotein amine dehydrogenase"/>
    <property type="match status" value="1"/>
</dbReference>
<dbReference type="NCBIfam" id="TIGR04183">
    <property type="entry name" value="Por_Secre_tail"/>
    <property type="match status" value="1"/>
</dbReference>
<evidence type="ECO:0000313" key="2">
    <source>
        <dbReference type="EMBL" id="MBK9717378.1"/>
    </source>
</evidence>
<dbReference type="SUPFAM" id="SSF50969">
    <property type="entry name" value="YVTN repeat-like/Quinoprotein amine dehydrogenase"/>
    <property type="match status" value="1"/>
</dbReference>
<dbReference type="EMBL" id="JADKFW010000004">
    <property type="protein sequence ID" value="MBK9717378.1"/>
    <property type="molecule type" value="Genomic_DNA"/>
</dbReference>
<dbReference type="InterPro" id="IPR011044">
    <property type="entry name" value="Quino_amine_DH_bsu"/>
</dbReference>
<evidence type="ECO:0000313" key="3">
    <source>
        <dbReference type="Proteomes" id="UP000808349"/>
    </source>
</evidence>
<sequence>MKLLTTIVVLFFSFIYCTYAQSLKQVLILNEGSFDFVNNKIIVPVSVGSYDPTSKQYTTLFDIPNARFASDIKLDGSTFWVAADQYLNQYQLSDNKLIRSKIVEGVRKVEFYQDYVIVTKGEYNKTLDSYVQILNKSDLSIAYSIPSSIQPFTTENISIHNDKAYIAVNNGFVFGEEVGKLLVIDLKTLSLESTIELGIDGKNPENLMVANNTLYSLNNKNYTGSSISKITIDQTQNVTTTNLPGVSSLCGTSALVDQAIIYQESGKTVVGSYSLTDDQTKTLKDFGKSFYGLTYDPKSGYLYGGETDFFSYGQVFIYDRQYELVNQFSTSISPGYFVFDYSLSSGTYSGDKTTFNVYPNPAGDMIQLNFIPVDSKIILTDVLGHKIILPATSQQINIKHIHSGLYQMQAKTDSGLVLKTLVKI</sequence>
<dbReference type="InterPro" id="IPR015943">
    <property type="entry name" value="WD40/YVTN_repeat-like_dom_sf"/>
</dbReference>
<dbReference type="Pfam" id="PF18962">
    <property type="entry name" value="Por_Secre_tail"/>
    <property type="match status" value="1"/>
</dbReference>
<accession>A0A9D7S7V0</accession>
<dbReference type="AlphaFoldDB" id="A0A9D7S7V0"/>
<reference evidence="2 3" key="1">
    <citation type="submission" date="2020-10" db="EMBL/GenBank/DDBJ databases">
        <title>Connecting structure to function with the recovery of over 1000 high-quality activated sludge metagenome-assembled genomes encoding full-length rRNA genes using long-read sequencing.</title>
        <authorList>
            <person name="Singleton C.M."/>
            <person name="Petriglieri F."/>
            <person name="Kristensen J.M."/>
            <person name="Kirkegaard R.H."/>
            <person name="Michaelsen T.Y."/>
            <person name="Andersen M.H."/>
            <person name="Karst S.M."/>
            <person name="Dueholm M.S."/>
            <person name="Nielsen P.H."/>
            <person name="Albertsen M."/>
        </authorList>
    </citation>
    <scope>NUCLEOTIDE SEQUENCE [LARGE SCALE GENOMIC DNA]</scope>
    <source>
        <strain evidence="2">Ribe_18-Q3-R11-54_BAT3C.373</strain>
    </source>
</reference>
<dbReference type="InterPro" id="IPR026444">
    <property type="entry name" value="Secre_tail"/>
</dbReference>
<organism evidence="2 3">
    <name type="scientific">Candidatus Defluviibacterium haderslevense</name>
    <dbReference type="NCBI Taxonomy" id="2981993"/>
    <lineage>
        <taxon>Bacteria</taxon>
        <taxon>Pseudomonadati</taxon>
        <taxon>Bacteroidota</taxon>
        <taxon>Saprospiria</taxon>
        <taxon>Saprospirales</taxon>
        <taxon>Saprospiraceae</taxon>
        <taxon>Candidatus Defluviibacterium</taxon>
    </lineage>
</organism>